<sequence>MTFALTGMMLYAMWVVLALMGLNFLMGLYNSFKASDFSGSTIVGFLQDLLFYVLPLFMLANMMSLDPTGWIIKIAYYVGAIGVALKYMAGFKK</sequence>
<protein>
    <recommendedName>
        <fullName evidence="4">DUF2523 domain-containing protein</fullName>
    </recommendedName>
</protein>
<proteinExistence type="predicted"/>
<feature type="transmembrane region" description="Helical" evidence="1">
    <location>
        <begin position="42"/>
        <end position="64"/>
    </location>
</feature>
<accession>A0ABW0KEP6</accession>
<gene>
    <name evidence="2" type="ORF">ACFPOG_27320</name>
</gene>
<organism evidence="2 3">
    <name type="scientific">Paenibacillus aestuarii</name>
    <dbReference type="NCBI Taxonomy" id="516965"/>
    <lineage>
        <taxon>Bacteria</taxon>
        <taxon>Bacillati</taxon>
        <taxon>Bacillota</taxon>
        <taxon>Bacilli</taxon>
        <taxon>Bacillales</taxon>
        <taxon>Paenibacillaceae</taxon>
        <taxon>Paenibacillus</taxon>
    </lineage>
</organism>
<evidence type="ECO:0008006" key="4">
    <source>
        <dbReference type="Google" id="ProtNLM"/>
    </source>
</evidence>
<keyword evidence="1" id="KW-1133">Transmembrane helix</keyword>
<keyword evidence="3" id="KW-1185">Reference proteome</keyword>
<keyword evidence="1" id="KW-0472">Membrane</keyword>
<evidence type="ECO:0000256" key="1">
    <source>
        <dbReference type="SAM" id="Phobius"/>
    </source>
</evidence>
<keyword evidence="1" id="KW-0812">Transmembrane</keyword>
<feature type="transmembrane region" description="Helical" evidence="1">
    <location>
        <begin position="12"/>
        <end position="30"/>
    </location>
</feature>
<comment type="caution">
    <text evidence="2">The sequence shown here is derived from an EMBL/GenBank/DDBJ whole genome shotgun (WGS) entry which is preliminary data.</text>
</comment>
<dbReference type="EMBL" id="JBHSMJ010000040">
    <property type="protein sequence ID" value="MFC5451919.1"/>
    <property type="molecule type" value="Genomic_DNA"/>
</dbReference>
<reference evidence="3" key="1">
    <citation type="journal article" date="2019" name="Int. J. Syst. Evol. Microbiol.">
        <title>The Global Catalogue of Microorganisms (GCM) 10K type strain sequencing project: providing services to taxonomists for standard genome sequencing and annotation.</title>
        <authorList>
            <consortium name="The Broad Institute Genomics Platform"/>
            <consortium name="The Broad Institute Genome Sequencing Center for Infectious Disease"/>
            <person name="Wu L."/>
            <person name="Ma J."/>
        </authorList>
    </citation>
    <scope>NUCLEOTIDE SEQUENCE [LARGE SCALE GENOMIC DNA]</scope>
    <source>
        <strain evidence="3">KACC 11904</strain>
    </source>
</reference>
<dbReference type="Proteomes" id="UP001596044">
    <property type="component" value="Unassembled WGS sequence"/>
</dbReference>
<evidence type="ECO:0000313" key="3">
    <source>
        <dbReference type="Proteomes" id="UP001596044"/>
    </source>
</evidence>
<evidence type="ECO:0000313" key="2">
    <source>
        <dbReference type="EMBL" id="MFC5451919.1"/>
    </source>
</evidence>
<feature type="transmembrane region" description="Helical" evidence="1">
    <location>
        <begin position="70"/>
        <end position="89"/>
    </location>
</feature>
<name>A0ABW0KEP6_9BACL</name>
<dbReference type="RefSeq" id="WP_270879879.1">
    <property type="nucleotide sequence ID" value="NZ_JAQFVF010000027.1"/>
</dbReference>